<dbReference type="AlphaFoldDB" id="F0RZ38"/>
<evidence type="ECO:0008006" key="4">
    <source>
        <dbReference type="Google" id="ProtNLM"/>
    </source>
</evidence>
<keyword evidence="3" id="KW-1185">Reference proteome</keyword>
<dbReference type="RefSeq" id="WP_013607095.1">
    <property type="nucleotide sequence ID" value="NC_015152.1"/>
</dbReference>
<dbReference type="STRING" id="158189.SpiBuddy_1420"/>
<proteinExistence type="predicted"/>
<dbReference type="HOGENOM" id="CLU_688687_0_0_12"/>
<dbReference type="Proteomes" id="UP000008466">
    <property type="component" value="Chromosome"/>
</dbReference>
<dbReference type="PROSITE" id="PS51257">
    <property type="entry name" value="PROKAR_LIPOPROTEIN"/>
    <property type="match status" value="1"/>
</dbReference>
<keyword evidence="1" id="KW-0732">Signal</keyword>
<reference evidence="3" key="1">
    <citation type="submission" date="2011-02" db="EMBL/GenBank/DDBJ databases">
        <title>Complete sequence of Spirochaeta sp. Buddy.</title>
        <authorList>
            <person name="Lucas S."/>
            <person name="Copeland A."/>
            <person name="Lapidus A."/>
            <person name="Cheng J.-F."/>
            <person name="Goodwin L."/>
            <person name="Pitluck S."/>
            <person name="Zeytun A."/>
            <person name="Detter J.C."/>
            <person name="Han C."/>
            <person name="Tapia R."/>
            <person name="Land M."/>
            <person name="Hauser L."/>
            <person name="Kyrpides N."/>
            <person name="Ivanova N."/>
            <person name="Mikhailova N."/>
            <person name="Pagani I."/>
            <person name="Ritalahti K.M."/>
            <person name="Loeffler F.E."/>
            <person name="Woyke T."/>
        </authorList>
    </citation>
    <scope>NUCLEOTIDE SEQUENCE [LARGE SCALE GENOMIC DNA]</scope>
    <source>
        <strain evidence="3">ATCC BAA-1886 / DSM 22777 / Buddy</strain>
    </source>
</reference>
<dbReference type="KEGG" id="sbu:SpiBuddy_1420"/>
<sequence length="400" mass="42929">MRTNHKYIKIFSVLAIIAAITGCNADASAGLFRQISESTTPVGIRYRQILGISSPDIYFTTTEGIYKTDTNTSTQIKANTDVSLNRAAYLDSTNSRVLFLINNSDPDISNSIVKSVSIVGSYTESPNLAPTYAALDSVTIHNLYTNGLFLLQGTDPANSNAKTFVLATYDDTVPASPVFTKKISFNEIDNLLSGYSLESVLQATGKETVAIGTQPVIVSFVNEAGNYKHFITDGATSYTITLNTRLANFAIINSKLYILTIDGKLYHAGATPVGAAIDLSSATPLLDIAKVYDVNAFMFGVYDSGTSTNYIITKSNSKNDPLYVISFTNGATTATGKSIRYGYGEYLDSAEIVSTYEKAPNDLLVATAENGMFDITIIPASTNDDSTSNGTSSVSEDYTL</sequence>
<dbReference type="OrthoDB" id="9835893at2"/>
<feature type="chain" id="PRO_5003259800" description="Lipoprotein" evidence="1">
    <location>
        <begin position="26"/>
        <end position="400"/>
    </location>
</feature>
<evidence type="ECO:0000256" key="1">
    <source>
        <dbReference type="SAM" id="SignalP"/>
    </source>
</evidence>
<dbReference type="EMBL" id="CP002541">
    <property type="protein sequence ID" value="ADY13245.1"/>
    <property type="molecule type" value="Genomic_DNA"/>
</dbReference>
<feature type="signal peptide" evidence="1">
    <location>
        <begin position="1"/>
        <end position="25"/>
    </location>
</feature>
<gene>
    <name evidence="2" type="ordered locus">SpiBuddy_1420</name>
</gene>
<name>F0RZ38_SPHGB</name>
<protein>
    <recommendedName>
        <fullName evidence="4">Lipoprotein</fullName>
    </recommendedName>
</protein>
<evidence type="ECO:0000313" key="2">
    <source>
        <dbReference type="EMBL" id="ADY13245.1"/>
    </source>
</evidence>
<evidence type="ECO:0000313" key="3">
    <source>
        <dbReference type="Proteomes" id="UP000008466"/>
    </source>
</evidence>
<organism evidence="2 3">
    <name type="scientific">Sphaerochaeta globosa (strain ATCC BAA-1886 / DSM 22777 / Buddy)</name>
    <name type="common">Spirochaeta sp. (strain Buddy)</name>
    <dbReference type="NCBI Taxonomy" id="158189"/>
    <lineage>
        <taxon>Bacteria</taxon>
        <taxon>Pseudomonadati</taxon>
        <taxon>Spirochaetota</taxon>
        <taxon>Spirochaetia</taxon>
        <taxon>Spirochaetales</taxon>
        <taxon>Sphaerochaetaceae</taxon>
        <taxon>Sphaerochaeta</taxon>
    </lineage>
</organism>
<accession>F0RZ38</accession>